<dbReference type="InterPro" id="IPR036866">
    <property type="entry name" value="RibonucZ/Hydroxyglut_hydro"/>
</dbReference>
<comment type="similarity">
    <text evidence="1">Belongs to the metallo-beta-lactamase superfamily. RNA-metabolizing metallo-beta-lactamase-like family. CPSF2/YSH1 subfamily.</text>
</comment>
<keyword evidence="1" id="KW-0539">Nucleus</keyword>
<feature type="domain" description="Beta-Casp" evidence="2">
    <location>
        <begin position="267"/>
        <end position="386"/>
    </location>
</feature>
<evidence type="ECO:0000259" key="2">
    <source>
        <dbReference type="SMART" id="SM01027"/>
    </source>
</evidence>
<dbReference type="Gene3D" id="3.60.15.10">
    <property type="entry name" value="Ribonuclease Z/Hydroxyacylglutathione hydrolase-like"/>
    <property type="match status" value="1"/>
</dbReference>
<dbReference type="EMBL" id="UIVT01000002">
    <property type="protein sequence ID" value="SVP91952.1"/>
    <property type="molecule type" value="Genomic_DNA"/>
</dbReference>
<dbReference type="InterPro" id="IPR001279">
    <property type="entry name" value="Metallo-B-lactamas"/>
</dbReference>
<dbReference type="VEuPathDB" id="PiroplasmaDB:TA11620"/>
<dbReference type="Pfam" id="PF10996">
    <property type="entry name" value="Beta-Casp"/>
    <property type="match status" value="1"/>
</dbReference>
<dbReference type="PANTHER" id="PTHR45922">
    <property type="entry name" value="CLEAVAGE AND POLYADENYLATION SPECIFICITY FACTOR SUBUNIT 2"/>
    <property type="match status" value="1"/>
</dbReference>
<name>A0A3B0MR46_THEAN</name>
<dbReference type="PANTHER" id="PTHR45922:SF1">
    <property type="entry name" value="CLEAVAGE AND POLYADENYLATION SPECIFICITY FACTOR SUBUNIT 2"/>
    <property type="match status" value="1"/>
</dbReference>
<keyword evidence="1" id="KW-0694">RNA-binding</keyword>
<dbReference type="InterPro" id="IPR022712">
    <property type="entry name" value="Beta_Casp"/>
</dbReference>
<dbReference type="GO" id="GO:0005847">
    <property type="term" value="C:mRNA cleavage and polyadenylation specificity factor complex"/>
    <property type="evidence" value="ECO:0007669"/>
    <property type="project" value="InterPro"/>
</dbReference>
<dbReference type="Gene3D" id="3.40.50.10890">
    <property type="match status" value="1"/>
</dbReference>
<evidence type="ECO:0000256" key="1">
    <source>
        <dbReference type="RuleBase" id="RU365006"/>
    </source>
</evidence>
<dbReference type="SMART" id="SM01027">
    <property type="entry name" value="Beta-Casp"/>
    <property type="match status" value="1"/>
</dbReference>
<dbReference type="GO" id="GO:0006398">
    <property type="term" value="P:mRNA 3'-end processing by stem-loop binding and cleavage"/>
    <property type="evidence" value="ECO:0007669"/>
    <property type="project" value="InterPro"/>
</dbReference>
<reference evidence="3" key="1">
    <citation type="submission" date="2018-07" db="EMBL/GenBank/DDBJ databases">
        <authorList>
            <person name="Quirk P.G."/>
            <person name="Krulwich T.A."/>
        </authorList>
    </citation>
    <scope>NUCLEOTIDE SEQUENCE</scope>
    <source>
        <strain evidence="3">Anand</strain>
    </source>
</reference>
<proteinExistence type="inferred from homology"/>
<dbReference type="Pfam" id="PF16661">
    <property type="entry name" value="Lactamase_B_6"/>
    <property type="match status" value="1"/>
</dbReference>
<dbReference type="AlphaFoldDB" id="A0A3B0MR46"/>
<gene>
    <name evidence="3" type="ORF">TAT_000201600</name>
    <name evidence="4" type="ORF">TAV_000201900</name>
</gene>
<organism evidence="3">
    <name type="scientific">Theileria annulata</name>
    <dbReference type="NCBI Taxonomy" id="5874"/>
    <lineage>
        <taxon>Eukaryota</taxon>
        <taxon>Sar</taxon>
        <taxon>Alveolata</taxon>
        <taxon>Apicomplexa</taxon>
        <taxon>Aconoidasida</taxon>
        <taxon>Piroplasmida</taxon>
        <taxon>Theileriidae</taxon>
        <taxon>Theileria</taxon>
    </lineage>
</organism>
<evidence type="ECO:0000313" key="3">
    <source>
        <dbReference type="EMBL" id="SVP91952.1"/>
    </source>
</evidence>
<protein>
    <recommendedName>
        <fullName evidence="1">Cleavage and polyadenylation specificity factor subunit 2</fullName>
    </recommendedName>
    <alternativeName>
        <fullName evidence="1">Cleavage and polyadenylation specificity factor 100 kDa subunit</fullName>
    </alternativeName>
</protein>
<comment type="subcellular location">
    <subcellularLocation>
        <location evidence="1">Nucleus</location>
    </subcellularLocation>
</comment>
<dbReference type="InterPro" id="IPR027075">
    <property type="entry name" value="CPSF2"/>
</dbReference>
<accession>A0A3B0MR46</accession>
<dbReference type="GO" id="GO:0003723">
    <property type="term" value="F:RNA binding"/>
    <property type="evidence" value="ECO:0007669"/>
    <property type="project" value="UniProtKB-KW"/>
</dbReference>
<keyword evidence="1" id="KW-0507">mRNA processing</keyword>
<sequence>MNIVNVEPLIHGELLATKISFKFQDNNGNYDKDNFLNVLLNCGWSLDFSEEKLNLYKKYAQNVDVILITDGDFVHSGALLWLTSRFLTELKGKSIPKILCTEGTYKFMRASLIDVLENVTFSTDFGYYSMDDLELLNSNCLKLRYSETFCHMKKLQNLDVKSSFCALNNGYSVGGAIWKISVGYNTVICGDKIRIYTGTLLNGANINDIVKPDLLVLSHEDVETPKHVTDPKGVKVCEDLNSLTDKLFTTLTRGGNILFPMDVDYTLLNLLIHLNMIWSTSQLSQFKIVLASPIADKLMLFIGTCLEYMKTSIFHNFIKTLWNPFMDLNHIEIITSLGQLSRYRFRPTVFISTTSNMDFGFSNFLFLAISSYYKNLVVLTKPNQSVTKYVYNRNSAGIQAPQYKETRLMNVLDDEPEEQENEKIGNDTYLQNYTNLAGQSQFHMNNLQNTELDSKNIQDYGLPFNDLLADPANPYGYTELPAYEGEFESELYNAQEQNENSELDDYYRKYLDDPKNKLFDMDSTDEAYQKSDFMTKKFPFCVKSDICMVNSLCNILKETQMPSLLYRIQPRNAVLIPTSESSVVSEKYLSKLLRCKLHSFYENKRVKSEPENKNPESNERIKSLVSVDLNFNNFPVMLNLNLLTAVKNFFNKPPPTELVKRTSGNYQTINTVLNSLEQWKYKNNKVKSCQILGKLTCAEESQQDPPKTNLVSCHTFWSDECNKKSKLEFVIEDKENNDPETKNYQVKNSIKSTLLIGNVSMANYTKFLDDCIPNAISMISGSAVINDKVIVSKQSNTYSNQWVIEGTLDPSYYLARKLLRKLHNRIEPIY</sequence>
<dbReference type="EMBL" id="UIVS01000002">
    <property type="protein sequence ID" value="SVP92230.1"/>
    <property type="molecule type" value="Genomic_DNA"/>
</dbReference>
<dbReference type="SUPFAM" id="SSF56281">
    <property type="entry name" value="Metallo-hydrolase/oxidoreductase"/>
    <property type="match status" value="1"/>
</dbReference>
<evidence type="ECO:0000313" key="4">
    <source>
        <dbReference type="EMBL" id="SVP92230.1"/>
    </source>
</evidence>